<dbReference type="Proteomes" id="UP000028990">
    <property type="component" value="Unassembled WGS sequence"/>
</dbReference>
<feature type="compositionally biased region" description="Basic and acidic residues" evidence="1">
    <location>
        <begin position="43"/>
        <end position="56"/>
    </location>
</feature>
<evidence type="ECO:0000313" key="3">
    <source>
        <dbReference type="Proteomes" id="UP000028990"/>
    </source>
</evidence>
<feature type="region of interest" description="Disordered" evidence="1">
    <location>
        <begin position="25"/>
        <end position="107"/>
    </location>
</feature>
<organism evidence="2 3">
    <name type="scientific">Fukomys damarensis</name>
    <name type="common">Damaraland mole rat</name>
    <name type="synonym">Cryptomys damarensis</name>
    <dbReference type="NCBI Taxonomy" id="885580"/>
    <lineage>
        <taxon>Eukaryota</taxon>
        <taxon>Metazoa</taxon>
        <taxon>Chordata</taxon>
        <taxon>Craniata</taxon>
        <taxon>Vertebrata</taxon>
        <taxon>Euteleostomi</taxon>
        <taxon>Mammalia</taxon>
        <taxon>Eutheria</taxon>
        <taxon>Euarchontoglires</taxon>
        <taxon>Glires</taxon>
        <taxon>Rodentia</taxon>
        <taxon>Hystricomorpha</taxon>
        <taxon>Bathyergidae</taxon>
        <taxon>Fukomys</taxon>
    </lineage>
</organism>
<accession>A0A091D7P1</accession>
<dbReference type="AlphaFoldDB" id="A0A091D7P1"/>
<keyword evidence="3" id="KW-1185">Reference proteome</keyword>
<feature type="compositionally biased region" description="Polar residues" evidence="1">
    <location>
        <begin position="63"/>
        <end position="78"/>
    </location>
</feature>
<protein>
    <submittedName>
        <fullName evidence="2">Uncharacterized protein</fullName>
    </submittedName>
</protein>
<sequence length="107" mass="11757">MEGKEVEHNLLRHFVLEAIKGVCSLKEPPATRSSKNPGSKPFHYREQGSRDNRHDDEGEDGSNQETVHSTCAVSSERPQCSRFLCPGGGDPASSQQVSPFFPHPISP</sequence>
<evidence type="ECO:0000256" key="1">
    <source>
        <dbReference type="SAM" id="MobiDB-lite"/>
    </source>
</evidence>
<reference evidence="2 3" key="1">
    <citation type="submission" date="2013-11" db="EMBL/GenBank/DDBJ databases">
        <title>The Damaraland mole rat (Fukomys damarensis) genome and evolution of African mole rats.</title>
        <authorList>
            <person name="Gladyshev V.N."/>
            <person name="Fang X."/>
        </authorList>
    </citation>
    <scope>NUCLEOTIDE SEQUENCE [LARGE SCALE GENOMIC DNA]</scope>
    <source>
        <tissue evidence="2">Liver</tissue>
    </source>
</reference>
<evidence type="ECO:0000313" key="2">
    <source>
        <dbReference type="EMBL" id="KFO27092.1"/>
    </source>
</evidence>
<dbReference type="EMBL" id="KN123014">
    <property type="protein sequence ID" value="KFO27092.1"/>
    <property type="molecule type" value="Genomic_DNA"/>
</dbReference>
<gene>
    <name evidence="2" type="ORF">H920_11497</name>
</gene>
<proteinExistence type="predicted"/>
<name>A0A091D7P1_FUKDA</name>